<name>A0AAE0FTU4_9CHLO</name>
<dbReference type="GO" id="GO:0005829">
    <property type="term" value="C:cytosol"/>
    <property type="evidence" value="ECO:0007669"/>
    <property type="project" value="TreeGrafter"/>
</dbReference>
<dbReference type="GO" id="GO:0003924">
    <property type="term" value="F:GTPase activity"/>
    <property type="evidence" value="ECO:0007669"/>
    <property type="project" value="InterPro"/>
</dbReference>
<reference evidence="2 3" key="1">
    <citation type="journal article" date="2015" name="Genome Biol. Evol.">
        <title>Comparative Genomics of a Bacterivorous Green Alga Reveals Evolutionary Causalities and Consequences of Phago-Mixotrophic Mode of Nutrition.</title>
        <authorList>
            <person name="Burns J.A."/>
            <person name="Paasch A."/>
            <person name="Narechania A."/>
            <person name="Kim E."/>
        </authorList>
    </citation>
    <scope>NUCLEOTIDE SEQUENCE [LARGE SCALE GENOMIC DNA]</scope>
    <source>
        <strain evidence="2 3">PLY_AMNH</strain>
    </source>
</reference>
<feature type="domain" description="Tr-type G" evidence="1">
    <location>
        <begin position="1"/>
        <end position="105"/>
    </location>
</feature>
<dbReference type="EMBL" id="LGRX02013572">
    <property type="protein sequence ID" value="KAK3265931.1"/>
    <property type="molecule type" value="Genomic_DNA"/>
</dbReference>
<dbReference type="PANTHER" id="PTHR43556">
    <property type="entry name" value="PEPTIDE CHAIN RELEASE FACTOR RF3"/>
    <property type="match status" value="1"/>
</dbReference>
<dbReference type="InterPro" id="IPR000795">
    <property type="entry name" value="T_Tr_GTP-bd_dom"/>
</dbReference>
<organism evidence="2 3">
    <name type="scientific">Cymbomonas tetramitiformis</name>
    <dbReference type="NCBI Taxonomy" id="36881"/>
    <lineage>
        <taxon>Eukaryota</taxon>
        <taxon>Viridiplantae</taxon>
        <taxon>Chlorophyta</taxon>
        <taxon>Pyramimonadophyceae</taxon>
        <taxon>Pyramimonadales</taxon>
        <taxon>Pyramimonadaceae</taxon>
        <taxon>Cymbomonas</taxon>
    </lineage>
</organism>
<dbReference type="InterPro" id="IPR027417">
    <property type="entry name" value="P-loop_NTPase"/>
</dbReference>
<dbReference type="InterPro" id="IPR004548">
    <property type="entry name" value="PrfC"/>
</dbReference>
<dbReference type="GO" id="GO:0005525">
    <property type="term" value="F:GTP binding"/>
    <property type="evidence" value="ECO:0007669"/>
    <property type="project" value="InterPro"/>
</dbReference>
<dbReference type="AlphaFoldDB" id="A0AAE0FTU4"/>
<gene>
    <name evidence="2" type="ORF">CYMTET_25407</name>
</gene>
<sequence length="171" mass="19291">GLEPQTRKLFEVCRLNGLPVFTFVNKLDRPSLEPLEILDQIEQEFNLPTYAVNWPIGSGDQFRGVFHRPMREVHLFDKTGAAGRAKGAIANVLKFDDPRLREILPEDVMSLLEEEVELLDELGGELDLQAVRDGQLTPVFFGCVRSAASLLLPSRSFHLAPRRLFLLLPRG</sequence>
<proteinExistence type="predicted"/>
<dbReference type="SUPFAM" id="SSF52540">
    <property type="entry name" value="P-loop containing nucleoside triphosphate hydrolases"/>
    <property type="match status" value="1"/>
</dbReference>
<dbReference type="Gene3D" id="3.40.50.300">
    <property type="entry name" value="P-loop containing nucleotide triphosphate hydrolases"/>
    <property type="match status" value="1"/>
</dbReference>
<evidence type="ECO:0000313" key="2">
    <source>
        <dbReference type="EMBL" id="KAK3265931.1"/>
    </source>
</evidence>
<keyword evidence="3" id="KW-1185">Reference proteome</keyword>
<dbReference type="Proteomes" id="UP001190700">
    <property type="component" value="Unassembled WGS sequence"/>
</dbReference>
<feature type="non-terminal residue" evidence="2">
    <location>
        <position position="1"/>
    </location>
</feature>
<evidence type="ECO:0000313" key="3">
    <source>
        <dbReference type="Proteomes" id="UP001190700"/>
    </source>
</evidence>
<protein>
    <recommendedName>
        <fullName evidence="1">Tr-type G domain-containing protein</fullName>
    </recommendedName>
</protein>
<comment type="caution">
    <text evidence="2">The sequence shown here is derived from an EMBL/GenBank/DDBJ whole genome shotgun (WGS) entry which is preliminary data.</text>
</comment>
<evidence type="ECO:0000259" key="1">
    <source>
        <dbReference type="Pfam" id="PF00009"/>
    </source>
</evidence>
<accession>A0AAE0FTU4</accession>
<dbReference type="GO" id="GO:0016150">
    <property type="term" value="F:translation release factor activity, codon nonspecific"/>
    <property type="evidence" value="ECO:0007669"/>
    <property type="project" value="TreeGrafter"/>
</dbReference>
<dbReference type="Pfam" id="PF00009">
    <property type="entry name" value="GTP_EFTU"/>
    <property type="match status" value="1"/>
</dbReference>
<dbReference type="PANTHER" id="PTHR43556:SF2">
    <property type="entry name" value="PEPTIDE CHAIN RELEASE FACTOR RF3"/>
    <property type="match status" value="1"/>
</dbReference>